<feature type="domain" description="GED" evidence="3">
    <location>
        <begin position="600"/>
        <end position="693"/>
    </location>
</feature>
<dbReference type="InterPro" id="IPR020850">
    <property type="entry name" value="GED_dom"/>
</dbReference>
<dbReference type="AlphaFoldDB" id="A0A5M8PXE8"/>
<evidence type="ECO:0000259" key="3">
    <source>
        <dbReference type="PROSITE" id="PS51388"/>
    </source>
</evidence>
<dbReference type="PROSITE" id="PS51718">
    <property type="entry name" value="G_DYNAMIN_2"/>
    <property type="match status" value="1"/>
</dbReference>
<feature type="domain" description="Dynamin-type G" evidence="4">
    <location>
        <begin position="36"/>
        <end position="331"/>
    </location>
</feature>
<dbReference type="GO" id="GO:0000266">
    <property type="term" value="P:mitochondrial fission"/>
    <property type="evidence" value="ECO:0007669"/>
    <property type="project" value="TreeGrafter"/>
</dbReference>
<dbReference type="GO" id="GO:0005874">
    <property type="term" value="C:microtubule"/>
    <property type="evidence" value="ECO:0007669"/>
    <property type="project" value="TreeGrafter"/>
</dbReference>
<dbReference type="GO" id="GO:0016559">
    <property type="term" value="P:peroxisome fission"/>
    <property type="evidence" value="ECO:0007669"/>
    <property type="project" value="TreeGrafter"/>
</dbReference>
<comment type="caution">
    <text evidence="5">The sequence shown here is derived from an EMBL/GenBank/DDBJ whole genome shotgun (WGS) entry which is preliminary data.</text>
</comment>
<dbReference type="PANTHER" id="PTHR11566">
    <property type="entry name" value="DYNAMIN"/>
    <property type="match status" value="1"/>
</dbReference>
<dbReference type="InterPro" id="IPR000375">
    <property type="entry name" value="Dynamin_stalk"/>
</dbReference>
<dbReference type="Gene3D" id="3.40.50.300">
    <property type="entry name" value="P-loop containing nucleotide triphosphate hydrolases"/>
    <property type="match status" value="1"/>
</dbReference>
<dbReference type="Gene3D" id="1.20.120.1240">
    <property type="entry name" value="Dynamin, middle domain"/>
    <property type="match status" value="1"/>
</dbReference>
<dbReference type="GO" id="GO:0016020">
    <property type="term" value="C:membrane"/>
    <property type="evidence" value="ECO:0007669"/>
    <property type="project" value="TreeGrafter"/>
</dbReference>
<dbReference type="InterPro" id="IPR027417">
    <property type="entry name" value="P-loop_NTPase"/>
</dbReference>
<evidence type="ECO:0000259" key="4">
    <source>
        <dbReference type="PROSITE" id="PS51718"/>
    </source>
</evidence>
<dbReference type="GO" id="GO:0005739">
    <property type="term" value="C:mitochondrion"/>
    <property type="evidence" value="ECO:0007669"/>
    <property type="project" value="TreeGrafter"/>
</dbReference>
<evidence type="ECO:0000256" key="2">
    <source>
        <dbReference type="ARBA" id="ARBA00023134"/>
    </source>
</evidence>
<sequence length="697" mass="78258">MSKASTKIQMDRFTNPESLRQLEVIDALRELGLGHDISLPQLVVVGDQSSGKSSLLEGLTGLPFPVASGLCTRFITQVIFRRTPLKQKSIVVSIVPAADADDAYKQELEEYRRDFEELPIDTFAEVLDEAAVYMGLPAAGDPVEDSSKRFANDVLKIEISGPEELHLSFADLPGLFHNPTAEQTKEDLVIIRNLIESYIGDSRTIILAILDSRNNLANQEIFRIAKAADPGGHRTIGIMTKLDALQRGDESAAMKIAQNQTEQLKHGWYCVRNRSTDEVASGVSMTERHRNERAFFATPPWDKLDKRRVGVDALRQSLGLLLNQHISREFPFIRKEIEAQFLRSSKSLEQLGAPRHTAHEQVQYLIKLTTAYQELVRKNLDGHYESSEHDPSKLRMHVQNAGDKFSERMLKDGCAMRFKTVEEDFVVADGNLGAPIAEDEDDIYGEISKLWRLNRGPELPGHVNPSVMETLFKHQTSPWQEIAGAHIEEIIGIIKECNNVLFRKVCTDDIVRDKIRAGIDPQVGLSFKAAKTELGRLLKDEREGHLLTNNHYYAENLSAARDDRLVNRLKKLGIQDGRTVHVNFQQWRSSLPISNEKAGVLDIHDTLNAFYKVAIKRFIDNVKTQAIERILLGPEGPVRIFSPEFVSSLDEEEVAAIAGEDYATSNLREELGAQIARLAKARKVCSGKSSRREEAED</sequence>
<dbReference type="GO" id="GO:0008017">
    <property type="term" value="F:microtubule binding"/>
    <property type="evidence" value="ECO:0007669"/>
    <property type="project" value="TreeGrafter"/>
</dbReference>
<dbReference type="GO" id="GO:0005525">
    <property type="term" value="F:GTP binding"/>
    <property type="evidence" value="ECO:0007669"/>
    <property type="project" value="InterPro"/>
</dbReference>
<dbReference type="GO" id="GO:0006897">
    <property type="term" value="P:endocytosis"/>
    <property type="evidence" value="ECO:0007669"/>
    <property type="project" value="TreeGrafter"/>
</dbReference>
<dbReference type="PANTHER" id="PTHR11566:SF21">
    <property type="entry name" value="DYNAMIN RELATED PROTEIN 1, ISOFORM A"/>
    <property type="match status" value="1"/>
</dbReference>
<evidence type="ECO:0000313" key="6">
    <source>
        <dbReference type="Proteomes" id="UP000324767"/>
    </source>
</evidence>
<evidence type="ECO:0000256" key="1">
    <source>
        <dbReference type="ARBA" id="ARBA00022741"/>
    </source>
</evidence>
<dbReference type="InterPro" id="IPR045063">
    <property type="entry name" value="Dynamin_N"/>
</dbReference>
<name>A0A5M8PXE8_9LECA</name>
<keyword evidence="1" id="KW-0547">Nucleotide-binding</keyword>
<dbReference type="PRINTS" id="PR00195">
    <property type="entry name" value="DYNAMIN"/>
</dbReference>
<dbReference type="PROSITE" id="PS51388">
    <property type="entry name" value="GED"/>
    <property type="match status" value="1"/>
</dbReference>
<accession>A0A5M8PXE8</accession>
<reference evidence="5 6" key="1">
    <citation type="submission" date="2019-09" db="EMBL/GenBank/DDBJ databases">
        <title>The hologenome of the rock-dwelling lichen Lasallia pustulata.</title>
        <authorList>
            <person name="Greshake Tzovaras B."/>
            <person name="Segers F."/>
            <person name="Bicker A."/>
            <person name="Dal Grande F."/>
            <person name="Otte J."/>
            <person name="Hankeln T."/>
            <person name="Schmitt I."/>
            <person name="Ebersberger I."/>
        </authorList>
    </citation>
    <scope>NUCLEOTIDE SEQUENCE [LARGE SCALE GENOMIC DNA]</scope>
    <source>
        <strain evidence="5">A1-1</strain>
    </source>
</reference>
<keyword evidence="5" id="KW-0067">ATP-binding</keyword>
<dbReference type="FunFam" id="3.40.50.300:FF:001425">
    <property type="entry name" value="Dynamin GTPase, putative"/>
    <property type="match status" value="1"/>
</dbReference>
<dbReference type="EMBL" id="VXIT01000003">
    <property type="protein sequence ID" value="KAA6414081.1"/>
    <property type="molecule type" value="Genomic_DNA"/>
</dbReference>
<gene>
    <name evidence="5" type="ORF">FRX48_02443</name>
</gene>
<proteinExistence type="predicted"/>
<dbReference type="CDD" id="cd08771">
    <property type="entry name" value="DLP_1"/>
    <property type="match status" value="1"/>
</dbReference>
<keyword evidence="5" id="KW-0378">Hydrolase</keyword>
<dbReference type="InterPro" id="IPR001401">
    <property type="entry name" value="Dynamin_GTPase"/>
</dbReference>
<dbReference type="GO" id="GO:0004386">
    <property type="term" value="F:helicase activity"/>
    <property type="evidence" value="ECO:0007669"/>
    <property type="project" value="UniProtKB-KW"/>
</dbReference>
<dbReference type="Pfam" id="PF01031">
    <property type="entry name" value="Dynamin_M"/>
    <property type="match status" value="1"/>
</dbReference>
<evidence type="ECO:0000313" key="5">
    <source>
        <dbReference type="EMBL" id="KAA6414081.1"/>
    </source>
</evidence>
<dbReference type="InterPro" id="IPR022812">
    <property type="entry name" value="Dynamin"/>
</dbReference>
<keyword evidence="2" id="KW-0342">GTP-binding</keyword>
<dbReference type="GO" id="GO:0048312">
    <property type="term" value="P:intracellular distribution of mitochondria"/>
    <property type="evidence" value="ECO:0007669"/>
    <property type="project" value="TreeGrafter"/>
</dbReference>
<keyword evidence="5" id="KW-0347">Helicase</keyword>
<organism evidence="5 6">
    <name type="scientific">Lasallia pustulata</name>
    <dbReference type="NCBI Taxonomy" id="136370"/>
    <lineage>
        <taxon>Eukaryota</taxon>
        <taxon>Fungi</taxon>
        <taxon>Dikarya</taxon>
        <taxon>Ascomycota</taxon>
        <taxon>Pezizomycotina</taxon>
        <taxon>Lecanoromycetes</taxon>
        <taxon>OSLEUM clade</taxon>
        <taxon>Umbilicariomycetidae</taxon>
        <taxon>Umbilicariales</taxon>
        <taxon>Umbilicariaceae</taxon>
        <taxon>Lasallia</taxon>
    </lineage>
</organism>
<protein>
    <submittedName>
        <fullName evidence="5">ATP-dependent DNA helicase</fullName>
    </submittedName>
</protein>
<dbReference type="OrthoDB" id="415706at2759"/>
<dbReference type="Pfam" id="PF00350">
    <property type="entry name" value="Dynamin_N"/>
    <property type="match status" value="1"/>
</dbReference>
<dbReference type="SUPFAM" id="SSF52540">
    <property type="entry name" value="P-loop containing nucleoside triphosphate hydrolases"/>
    <property type="match status" value="1"/>
</dbReference>
<dbReference type="InterPro" id="IPR030381">
    <property type="entry name" value="G_DYNAMIN_dom"/>
</dbReference>
<dbReference type="Proteomes" id="UP000324767">
    <property type="component" value="Unassembled WGS sequence"/>
</dbReference>
<dbReference type="GO" id="GO:0003924">
    <property type="term" value="F:GTPase activity"/>
    <property type="evidence" value="ECO:0007669"/>
    <property type="project" value="InterPro"/>
</dbReference>
<dbReference type="SMART" id="SM00053">
    <property type="entry name" value="DYNc"/>
    <property type="match status" value="1"/>
</dbReference>